<evidence type="ECO:0000256" key="1">
    <source>
        <dbReference type="SAM" id="MobiDB-lite"/>
    </source>
</evidence>
<evidence type="ECO:0000313" key="3">
    <source>
        <dbReference type="EMBL" id="VDL94120.1"/>
    </source>
</evidence>
<protein>
    <submittedName>
        <fullName evidence="5">TIR domain-containing protein</fullName>
    </submittedName>
</protein>
<gene>
    <name evidence="3" type="ORF">SSLN_LOCUS7735</name>
    <name evidence="2" type="ORF">TR160098</name>
</gene>
<dbReference type="Proteomes" id="UP000275846">
    <property type="component" value="Unassembled WGS sequence"/>
</dbReference>
<dbReference type="EMBL" id="UYSU01034280">
    <property type="protein sequence ID" value="VDL94120.1"/>
    <property type="molecule type" value="Genomic_DNA"/>
</dbReference>
<reference evidence="3 4" key="3">
    <citation type="submission" date="2018-11" db="EMBL/GenBank/DDBJ databases">
        <authorList>
            <consortium name="Pathogen Informatics"/>
        </authorList>
    </citation>
    <scope>NUCLEOTIDE SEQUENCE [LARGE SCALE GENOMIC DNA]</scope>
    <source>
        <strain evidence="3 4">NST_G2</strain>
    </source>
</reference>
<dbReference type="PANTHER" id="PTHR46270:SF2">
    <property type="entry name" value="TIR DOMAIN-CONTAINING PROTEIN"/>
    <property type="match status" value="1"/>
</dbReference>
<accession>A0A0X3P9B3</accession>
<dbReference type="AlphaFoldDB" id="A0A0X3P9B3"/>
<proteinExistence type="predicted"/>
<name>A0A0X3P9B3_SCHSO</name>
<feature type="compositionally biased region" description="Polar residues" evidence="1">
    <location>
        <begin position="579"/>
        <end position="590"/>
    </location>
</feature>
<dbReference type="EMBL" id="GEEE01015285">
    <property type="protein sequence ID" value="JAP47940.1"/>
    <property type="molecule type" value="Transcribed_RNA"/>
</dbReference>
<evidence type="ECO:0000313" key="4">
    <source>
        <dbReference type="Proteomes" id="UP000275846"/>
    </source>
</evidence>
<feature type="region of interest" description="Disordered" evidence="1">
    <location>
        <begin position="562"/>
        <end position="594"/>
    </location>
</feature>
<dbReference type="OrthoDB" id="2148946at2759"/>
<keyword evidence="4" id="KW-1185">Reference proteome</keyword>
<reference evidence="2" key="1">
    <citation type="submission" date="2016-01" db="EMBL/GenBank/DDBJ databases">
        <title>Reference transcriptome for the parasite Schistocephalus solidus: insights into the molecular evolution of parasitism.</title>
        <authorList>
            <person name="Hebert F.O."/>
            <person name="Grambauer S."/>
            <person name="Barber I."/>
            <person name="Landry C.R."/>
            <person name="Aubin-Horth N."/>
        </authorList>
    </citation>
    <scope>NUCLEOTIDE SEQUENCE</scope>
</reference>
<evidence type="ECO:0000313" key="2">
    <source>
        <dbReference type="EMBL" id="JAP47940.1"/>
    </source>
</evidence>
<dbReference type="PANTHER" id="PTHR46270">
    <property type="entry name" value="ARMADILLO-TYPE FOLD-RELATED"/>
    <property type="match status" value="1"/>
</dbReference>
<dbReference type="WBParaSite" id="SSLN_0000803001-mRNA-1">
    <property type="protein sequence ID" value="SSLN_0000803001-mRNA-1"/>
    <property type="gene ID" value="SSLN_0000803001"/>
</dbReference>
<sequence>MDHPEPISKRVPEIPQCRKGFTLEEARGFVDRVMQVFHGLEDMTDLRSMYETGKQLSRLYFDCHQYRIELAQYLTSLDYPAFASKMMKKLNNMGVFKNDNIWFSSFYFYNTTWNFSEIWPDFATALANAGLPNLLNLNIGHQPYLDNLPSKNVYYLVKASLSIIHNIARIPGNVHCFTSETVKTALLNRCLRDEAFLCCISDLCLAYIVNDSDTALITSPNNTQANPPSILHCLFDHVATAKASEKRRCHGFQVCELLSALATLAVNDSIKSDILAFSSGVGSERVTCIGLVKEAVDAALQPSPPVSAIREAEEVVRLLWNLALGGSAIQSELNQQVGAWLSGLLRDSTRCATLPTHIVRALEAISSRLSCPGTPGTPGGSQIVVSFAPANRLTATKVAERLQCANLPVQLLETALPDADSAFADASAVGLSGVYLLAQSHAAWKKILDSASILVVCASEAYRLSPGCRQEVEYFRSSLGAPVAPSGGDAAFRQSSGKQILPVSLQAKYRPTGWLGEITGGQSLIDLSGRRDLDSGLENFVLQAQDLYADVKQFLDNMSNDRKQSVAARDPQPNHVDGLSSSNRNMNDTTAPGLLPSGGAILGVSCATSLGRDGSLPKTAVQPRGSIFQTVGQYNSVDAFVRVCRSAVRPDVRNWSTHKVASWLKFRGNGQILQVTGAFDGLILSQLAALRFWAPEYFARSLQSELHLSFIDGLRLVEALDELAPGAAGDDCYGEGVQDNYDDRADAYSHVSGCDNMGPR</sequence>
<evidence type="ECO:0000313" key="5">
    <source>
        <dbReference type="WBParaSite" id="SSLN_0000803001-mRNA-1"/>
    </source>
</evidence>
<organism evidence="2">
    <name type="scientific">Schistocephalus solidus</name>
    <name type="common">Tapeworm</name>
    <dbReference type="NCBI Taxonomy" id="70667"/>
    <lineage>
        <taxon>Eukaryota</taxon>
        <taxon>Metazoa</taxon>
        <taxon>Spiralia</taxon>
        <taxon>Lophotrochozoa</taxon>
        <taxon>Platyhelminthes</taxon>
        <taxon>Cestoda</taxon>
        <taxon>Eucestoda</taxon>
        <taxon>Diphyllobothriidea</taxon>
        <taxon>Diphyllobothriidae</taxon>
        <taxon>Schistocephalus</taxon>
    </lineage>
</organism>
<reference evidence="5" key="2">
    <citation type="submission" date="2016-06" db="UniProtKB">
        <authorList>
            <consortium name="WormBaseParasite"/>
        </authorList>
    </citation>
    <scope>IDENTIFICATION</scope>
</reference>